<dbReference type="RefSeq" id="WP_043662590.1">
    <property type="nucleotide sequence ID" value="NZ_JSEG01000004.1"/>
</dbReference>
<dbReference type="EMBL" id="LRDH01000129">
    <property type="protein sequence ID" value="PPV12971.1"/>
    <property type="molecule type" value="Genomic_DNA"/>
</dbReference>
<accession>A0A2S7F7D1</accession>
<dbReference type="Proteomes" id="UP000238081">
    <property type="component" value="Unassembled WGS sequence"/>
</dbReference>
<sequence>MIRKFVKYIAMAITISSVSICLSGCKSNVETIDDYLSHDKYVKAVKKADSLTKDEDIAKANDLIKNKIEEIKNEYIEGEIDGALAISDIEKLRSKNQEINDSVNSVNEEIHMRMNSKKAFDDGVKFENDTDYKMALQSYHLVKEDDTDNYEEAQSRISNLKEQLKNNEILSVTEGKVIVTSRTHKDLYPDQLQIILKNNGNSNIRKFEITIFGYDENNNPVKIKNKESESEAYPFLGLADNISINSGDTWGYEYGWSVLNDNIRKIEGCIEYVEYEDGSTWENPLYMEWLKDHWIDE</sequence>
<feature type="domain" description="DUF5780" evidence="2">
    <location>
        <begin position="191"/>
        <end position="293"/>
    </location>
</feature>
<reference evidence="3 4" key="1">
    <citation type="submission" date="2016-01" db="EMBL/GenBank/DDBJ databases">
        <title>Characterization of the Clostridium difficile lineages that are prevalent in Hong Kong and China.</title>
        <authorList>
            <person name="Kwok J.S.-L."/>
            <person name="Lam W.-Y."/>
            <person name="Ip M."/>
            <person name="Chan T.-F."/>
            <person name="Hawkey P.M."/>
            <person name="Tsui S.K.-W."/>
        </authorList>
    </citation>
    <scope>NUCLEOTIDE SEQUENCE [LARGE SCALE GENOMIC DNA]</scope>
    <source>
        <strain evidence="3 4">300064</strain>
    </source>
</reference>
<feature type="coiled-coil region" evidence="1">
    <location>
        <begin position="143"/>
        <end position="170"/>
    </location>
</feature>
<organism evidence="3 4">
    <name type="scientific">Clostridium butyricum</name>
    <dbReference type="NCBI Taxonomy" id="1492"/>
    <lineage>
        <taxon>Bacteria</taxon>
        <taxon>Bacillati</taxon>
        <taxon>Bacillota</taxon>
        <taxon>Clostridia</taxon>
        <taxon>Eubacteriales</taxon>
        <taxon>Clostridiaceae</taxon>
        <taxon>Clostridium</taxon>
    </lineage>
</organism>
<evidence type="ECO:0000256" key="1">
    <source>
        <dbReference type="SAM" id="Coils"/>
    </source>
</evidence>
<dbReference type="AlphaFoldDB" id="A0A2S7F7D1"/>
<evidence type="ECO:0000313" key="4">
    <source>
        <dbReference type="Proteomes" id="UP000238081"/>
    </source>
</evidence>
<protein>
    <recommendedName>
        <fullName evidence="2">DUF5780 domain-containing protein</fullName>
    </recommendedName>
</protein>
<gene>
    <name evidence="3" type="ORF">AWN73_04225</name>
</gene>
<evidence type="ECO:0000313" key="3">
    <source>
        <dbReference type="EMBL" id="PPV12971.1"/>
    </source>
</evidence>
<dbReference type="InterPro" id="IPR043939">
    <property type="entry name" value="DUF5780"/>
</dbReference>
<comment type="caution">
    <text evidence="3">The sequence shown here is derived from an EMBL/GenBank/DDBJ whole genome shotgun (WGS) entry which is preliminary data.</text>
</comment>
<name>A0A2S7F7D1_CLOBU</name>
<dbReference type="Pfam" id="PF19092">
    <property type="entry name" value="DUF5780"/>
    <property type="match status" value="1"/>
</dbReference>
<keyword evidence="1" id="KW-0175">Coiled coil</keyword>
<proteinExistence type="predicted"/>
<evidence type="ECO:0000259" key="2">
    <source>
        <dbReference type="Pfam" id="PF19092"/>
    </source>
</evidence>